<feature type="region of interest" description="Disordered" evidence="1">
    <location>
        <begin position="1"/>
        <end position="28"/>
    </location>
</feature>
<comment type="caution">
    <text evidence="3">The sequence shown here is derived from an EMBL/GenBank/DDBJ whole genome shotgun (WGS) entry which is preliminary data.</text>
</comment>
<protein>
    <submittedName>
        <fullName evidence="3">TniQ family protein</fullName>
    </submittedName>
</protein>
<evidence type="ECO:0000256" key="1">
    <source>
        <dbReference type="SAM" id="MobiDB-lite"/>
    </source>
</evidence>
<feature type="domain" description="TniQ" evidence="2">
    <location>
        <begin position="16"/>
        <end position="100"/>
    </location>
</feature>
<evidence type="ECO:0000313" key="3">
    <source>
        <dbReference type="EMBL" id="MCX4231333.1"/>
    </source>
</evidence>
<sequence>MIIDGSDNGDRLRRLPVRPRPRAGESTDSYVRRLARANHLKPSYLRGYLVGPPDYGRGKRPRGDRLAAVTGRQQDALERALTDLVRQKRTQPEKPRRRFTRSADKPALFAAIRRDAQAEKLPVSQLAKRHHVSHATVRQALNSPTPPPRKQRAPILAPAKERVGPTIDTILDEYAALHTNQLPTVREVWEKLLDEHDATVSYGTVHRYMSSRRPTPDTLTRHLEHTSGSYLAIRQQTFHTNLFKHYRTLLTTVRREPARHGLDGTYATATAFVLGLDAGTSWNMLTGFQEWLVVRLDRGHDLTWPVLIRHLTPGGWVHPLTPEADTKSVITLYQSLGEFFDDREQPDGLPTVFKNYQRWLSTQAWYQFETAETDQIN</sequence>
<dbReference type="EMBL" id="JAIFZO010000001">
    <property type="protein sequence ID" value="MCX4231333.1"/>
    <property type="molecule type" value="Genomic_DNA"/>
</dbReference>
<evidence type="ECO:0000313" key="4">
    <source>
        <dbReference type="Proteomes" id="UP001165590"/>
    </source>
</evidence>
<evidence type="ECO:0000259" key="2">
    <source>
        <dbReference type="Pfam" id="PF06527"/>
    </source>
</evidence>
<keyword evidence="4" id="KW-1185">Reference proteome</keyword>
<proteinExistence type="predicted"/>
<dbReference type="InterPro" id="IPR009492">
    <property type="entry name" value="TniQ"/>
</dbReference>
<name>A0ABT3UVH4_9ACTN</name>
<dbReference type="RefSeq" id="WP_267024453.1">
    <property type="nucleotide sequence ID" value="NZ_JAIFZO010000001.1"/>
</dbReference>
<dbReference type="Pfam" id="PF06527">
    <property type="entry name" value="TniQ"/>
    <property type="match status" value="1"/>
</dbReference>
<reference evidence="3" key="1">
    <citation type="journal article" date="2022" name="bioRxiv">
        <title>Discovery and biosynthetic assessment of Streptomyces ortus sp nov. isolated from a deep-sea sponge.</title>
        <authorList>
            <person name="Williams S.E."/>
        </authorList>
    </citation>
    <scope>NUCLEOTIDE SEQUENCE</scope>
    <source>
        <strain evidence="3">A15ISP2-DRY2</strain>
    </source>
</reference>
<dbReference type="Proteomes" id="UP001165590">
    <property type="component" value="Unassembled WGS sequence"/>
</dbReference>
<gene>
    <name evidence="3" type="ORF">K3769_00800</name>
</gene>
<accession>A0ABT3UVH4</accession>
<organism evidence="3 4">
    <name type="scientific">Streptomyces ortus</name>
    <dbReference type="NCBI Taxonomy" id="2867268"/>
    <lineage>
        <taxon>Bacteria</taxon>
        <taxon>Bacillati</taxon>
        <taxon>Actinomycetota</taxon>
        <taxon>Actinomycetes</taxon>
        <taxon>Kitasatosporales</taxon>
        <taxon>Streptomycetaceae</taxon>
        <taxon>Streptomyces</taxon>
    </lineage>
</organism>